<dbReference type="Gene3D" id="3.60.15.10">
    <property type="entry name" value="Ribonuclease Z/Hydroxyacylglutathione hydrolase-like"/>
    <property type="match status" value="1"/>
</dbReference>
<sequence length="661" mass="72949">MFSNNRHYLPVLAYRPAEIATTVLTHHRRILLHGPPGVGKSTLAAQLAHELNKAGQSCYGICADPGSPAFGFPGAVSLARWQSDDWQMCSYEAICSLNAGRFRLPLVLAIQHLIPSFDDNILLIDAPGVTRGVAGSELLQGLFEVAAVDAVLMLTAAGRPPALLDELRSLTSQIFIVSASVEARQPGKRNRAHQRTKLWNDYLKQGIEQTVELTQVNIIGTPPPLGEVSAWAGRQVALLNRNQTQVMAEVKHLHGKQLTVRLPYLPHAFDCVLIRDTQRSLSGLVETAVPFAAEPLTYLPASNMSDLALQNSGMQVMGRVGQIDFCLVNGILGDPLLHVRLRQQRRSLLFDLGEGVRLPARIAHQVTDVFISHTHIDHIGGFIMLLRSRIGEFPPCRLYGPPGLAQNIKGFLQGILWDRIGGRAPQFEIAEVHTDHLLRFRLQAGQQACVPLDEIKLEADVILQDADFRIRAQLLDHHTPVLAYAFEPTKEINIRKDYLQTHNLKPGPWLAQLKKYLLAGNDEAIITLPDGTMISVAVIATDLVLIKPGKKIVYATDFADTADNRLRLQTLARYAHTLFCEACFMEADTSQATQTGHLTTRACGEIATAAEVARLVPFHFSQRYADQLQQVYDEIHAVCSCVVLPPALQPIGRTNKQDELS</sequence>
<organism evidence="2 3">
    <name type="scientific">Nitrosomonas communis</name>
    <dbReference type="NCBI Taxonomy" id="44574"/>
    <lineage>
        <taxon>Bacteria</taxon>
        <taxon>Pseudomonadati</taxon>
        <taxon>Pseudomonadota</taxon>
        <taxon>Betaproteobacteria</taxon>
        <taxon>Nitrosomonadales</taxon>
        <taxon>Nitrosomonadaceae</taxon>
        <taxon>Nitrosomonas</taxon>
    </lineage>
</organism>
<dbReference type="InterPro" id="IPR003593">
    <property type="entry name" value="AAA+_ATPase"/>
</dbReference>
<dbReference type="AlphaFoldDB" id="A0A1H2S4T0"/>
<dbReference type="Proteomes" id="UP000183454">
    <property type="component" value="Unassembled WGS sequence"/>
</dbReference>
<dbReference type="EMBL" id="FNNH01000006">
    <property type="protein sequence ID" value="SDW25979.1"/>
    <property type="molecule type" value="Genomic_DNA"/>
</dbReference>
<evidence type="ECO:0000313" key="3">
    <source>
        <dbReference type="Proteomes" id="UP000183454"/>
    </source>
</evidence>
<dbReference type="Pfam" id="PF20720">
    <property type="entry name" value="nSTAND3"/>
    <property type="match status" value="1"/>
</dbReference>
<dbReference type="GO" id="GO:0042781">
    <property type="term" value="F:3'-tRNA processing endoribonuclease activity"/>
    <property type="evidence" value="ECO:0007669"/>
    <property type="project" value="TreeGrafter"/>
</dbReference>
<dbReference type="InterPro" id="IPR027417">
    <property type="entry name" value="P-loop_NTPase"/>
</dbReference>
<dbReference type="RefSeq" id="WP_074665616.1">
    <property type="nucleotide sequence ID" value="NZ_FNNH01000006.1"/>
</dbReference>
<dbReference type="Gene3D" id="3.40.50.300">
    <property type="entry name" value="P-loop containing nucleotide triphosphate hydrolases"/>
    <property type="match status" value="1"/>
</dbReference>
<gene>
    <name evidence="2" type="ORF">SAMN05421882_100613</name>
</gene>
<feature type="domain" description="AAA+ ATPase" evidence="1">
    <location>
        <begin position="26"/>
        <end position="181"/>
    </location>
</feature>
<dbReference type="InterPro" id="IPR036866">
    <property type="entry name" value="RibonucZ/Hydroxyglut_hydro"/>
</dbReference>
<dbReference type="PANTHER" id="PTHR46018:SF2">
    <property type="entry name" value="ZINC PHOSPHODIESTERASE ELAC PROTEIN 1"/>
    <property type="match status" value="1"/>
</dbReference>
<accession>A0A1H2S4T0</accession>
<evidence type="ECO:0000313" key="2">
    <source>
        <dbReference type="EMBL" id="SDW25979.1"/>
    </source>
</evidence>
<evidence type="ECO:0000259" key="1">
    <source>
        <dbReference type="SMART" id="SM00382"/>
    </source>
</evidence>
<reference evidence="2 3" key="1">
    <citation type="submission" date="2016-10" db="EMBL/GenBank/DDBJ databases">
        <authorList>
            <person name="de Groot N.N."/>
        </authorList>
    </citation>
    <scope>NUCLEOTIDE SEQUENCE [LARGE SCALE GENOMIC DNA]</scope>
    <source>
        <strain evidence="2 3">Nm110</strain>
    </source>
</reference>
<dbReference type="SUPFAM" id="SSF52540">
    <property type="entry name" value="P-loop containing nucleoside triphosphate hydrolases"/>
    <property type="match status" value="1"/>
</dbReference>
<dbReference type="SUPFAM" id="SSF56281">
    <property type="entry name" value="Metallo-hydrolase/oxidoreductase"/>
    <property type="match status" value="1"/>
</dbReference>
<dbReference type="PRINTS" id="PR00830">
    <property type="entry name" value="ENDOLAPTASE"/>
</dbReference>
<proteinExistence type="predicted"/>
<dbReference type="PANTHER" id="PTHR46018">
    <property type="entry name" value="ZINC PHOSPHODIESTERASE ELAC PROTEIN 1"/>
    <property type="match status" value="1"/>
</dbReference>
<dbReference type="SMART" id="SM00382">
    <property type="entry name" value="AAA"/>
    <property type="match status" value="1"/>
</dbReference>
<protein>
    <submittedName>
        <fullName evidence="2">Ribonuclease BN, tRNA processing enzyme</fullName>
    </submittedName>
</protein>
<dbReference type="InterPro" id="IPR049050">
    <property type="entry name" value="nSTAND3"/>
</dbReference>
<name>A0A1H2S4T0_9PROT</name>